<sequence length="66" mass="7192">MQLACEIAPGGMASVMYGPDSQLNLAMKRAKEWCVDRGIPEPECRVANYLFPHCKVIAGHKEGADS</sequence>
<evidence type="ECO:0000313" key="2">
    <source>
        <dbReference type="RefSeq" id="XP_026679022.1"/>
    </source>
</evidence>
<dbReference type="STRING" id="121845.A0A3Q0IRX7"/>
<accession>A0A3Q0IRX7</accession>
<name>A0A3Q0IRX7_DIACI</name>
<dbReference type="AlphaFoldDB" id="A0A3Q0IRX7"/>
<dbReference type="GeneID" id="113467180"/>
<evidence type="ECO:0000313" key="1">
    <source>
        <dbReference type="Proteomes" id="UP000079169"/>
    </source>
</evidence>
<keyword evidence="1" id="KW-1185">Reference proteome</keyword>
<protein>
    <submittedName>
        <fullName evidence="2">Probable malonyl-CoA-acyl carrier protein transacylase, mitochondrial</fullName>
    </submittedName>
</protein>
<dbReference type="KEGG" id="dci:113467180"/>
<dbReference type="Gene3D" id="3.30.70.250">
    <property type="entry name" value="Malonyl-CoA ACP transacylase, ACP-binding"/>
    <property type="match status" value="1"/>
</dbReference>
<gene>
    <name evidence="2" type="primary">LOC113467180</name>
</gene>
<organism evidence="1 2">
    <name type="scientific">Diaphorina citri</name>
    <name type="common">Asian citrus psyllid</name>
    <dbReference type="NCBI Taxonomy" id="121845"/>
    <lineage>
        <taxon>Eukaryota</taxon>
        <taxon>Metazoa</taxon>
        <taxon>Ecdysozoa</taxon>
        <taxon>Arthropoda</taxon>
        <taxon>Hexapoda</taxon>
        <taxon>Insecta</taxon>
        <taxon>Pterygota</taxon>
        <taxon>Neoptera</taxon>
        <taxon>Paraneoptera</taxon>
        <taxon>Hemiptera</taxon>
        <taxon>Sternorrhyncha</taxon>
        <taxon>Psylloidea</taxon>
        <taxon>Psyllidae</taxon>
        <taxon>Diaphorininae</taxon>
        <taxon>Diaphorina</taxon>
    </lineage>
</organism>
<dbReference type="PaxDb" id="121845-A0A3Q0IRX7"/>
<dbReference type="RefSeq" id="XP_026679022.1">
    <property type="nucleotide sequence ID" value="XM_026823221.1"/>
</dbReference>
<dbReference type="Proteomes" id="UP000079169">
    <property type="component" value="Unplaced"/>
</dbReference>
<proteinExistence type="predicted"/>
<reference evidence="2" key="1">
    <citation type="submission" date="2025-08" db="UniProtKB">
        <authorList>
            <consortium name="RefSeq"/>
        </authorList>
    </citation>
    <scope>IDENTIFICATION</scope>
</reference>